<feature type="region of interest" description="Disordered" evidence="1">
    <location>
        <begin position="74"/>
        <end position="96"/>
    </location>
</feature>
<feature type="compositionally biased region" description="Basic and acidic residues" evidence="1">
    <location>
        <begin position="35"/>
        <end position="50"/>
    </location>
</feature>
<organism evidence="2 3">
    <name type="scientific">Streptomyces stelliscabiei</name>
    <dbReference type="NCBI Taxonomy" id="146820"/>
    <lineage>
        <taxon>Bacteria</taxon>
        <taxon>Bacillati</taxon>
        <taxon>Actinomycetota</taxon>
        <taxon>Actinomycetes</taxon>
        <taxon>Kitasatosporales</taxon>
        <taxon>Streptomycetaceae</taxon>
        <taxon>Streptomyces</taxon>
    </lineage>
</organism>
<protein>
    <submittedName>
        <fullName evidence="2">Uncharacterized protein</fullName>
    </submittedName>
</protein>
<dbReference type="GeneID" id="86824789"/>
<evidence type="ECO:0000256" key="1">
    <source>
        <dbReference type="SAM" id="MobiDB-lite"/>
    </source>
</evidence>
<dbReference type="AlphaFoldDB" id="A0A8I0NZA3"/>
<proteinExistence type="predicted"/>
<feature type="compositionally biased region" description="Polar residues" evidence="1">
    <location>
        <begin position="22"/>
        <end position="31"/>
    </location>
</feature>
<evidence type="ECO:0000313" key="2">
    <source>
        <dbReference type="EMBL" id="MBE1593957.1"/>
    </source>
</evidence>
<feature type="compositionally biased region" description="Low complexity" evidence="1">
    <location>
        <begin position="1"/>
        <end position="20"/>
    </location>
</feature>
<comment type="caution">
    <text evidence="2">The sequence shown here is derived from an EMBL/GenBank/DDBJ whole genome shotgun (WGS) entry which is preliminary data.</text>
</comment>
<feature type="compositionally biased region" description="Low complexity" evidence="1">
    <location>
        <begin position="82"/>
        <end position="96"/>
    </location>
</feature>
<keyword evidence="3" id="KW-1185">Reference proteome</keyword>
<sequence>MACNNTLKTTQPLTAPTLQLRIAQTGSAQSTVRRKPADGRRQTADGRRPTDGSTVAVQEESGALVYRWVLKPGRMVPPPGPARGARLPAARLPRTG</sequence>
<name>A0A8I0NZA3_9ACTN</name>
<dbReference type="RefSeq" id="WP_046914754.1">
    <property type="nucleotide sequence ID" value="NZ_JADBGF010000001.1"/>
</dbReference>
<dbReference type="EMBL" id="JADBGF010000001">
    <property type="protein sequence ID" value="MBE1593957.1"/>
    <property type="molecule type" value="Genomic_DNA"/>
</dbReference>
<reference evidence="2 3" key="1">
    <citation type="submission" date="2020-10" db="EMBL/GenBank/DDBJ databases">
        <title>Sequencing the genomes of 1000 actinobacteria strains.</title>
        <authorList>
            <person name="Klenk H.-P."/>
        </authorList>
    </citation>
    <scope>NUCLEOTIDE SEQUENCE [LARGE SCALE GENOMIC DNA]</scope>
    <source>
        <strain evidence="2 3">DSM 41803</strain>
    </source>
</reference>
<gene>
    <name evidence="2" type="ORF">H4687_000086</name>
</gene>
<evidence type="ECO:0000313" key="3">
    <source>
        <dbReference type="Proteomes" id="UP000629287"/>
    </source>
</evidence>
<feature type="region of interest" description="Disordered" evidence="1">
    <location>
        <begin position="1"/>
        <end position="58"/>
    </location>
</feature>
<accession>A0A8I0NZA3</accession>
<dbReference type="Proteomes" id="UP000629287">
    <property type="component" value="Unassembled WGS sequence"/>
</dbReference>